<dbReference type="PROSITE" id="PS00705">
    <property type="entry name" value="PROK_CO2_ANHYDRASE_2"/>
    <property type="match status" value="1"/>
</dbReference>
<dbReference type="GO" id="GO:0004089">
    <property type="term" value="F:carbonate dehydratase activity"/>
    <property type="evidence" value="ECO:0007669"/>
    <property type="project" value="UniProtKB-UniRule"/>
</dbReference>
<evidence type="ECO:0000256" key="4">
    <source>
        <dbReference type="ARBA" id="ARBA00023239"/>
    </source>
</evidence>
<dbReference type="Proteomes" id="UP000265419">
    <property type="component" value="Unassembled WGS sequence"/>
</dbReference>
<reference evidence="9 10" key="1">
    <citation type="submission" date="2018-07" db="EMBL/GenBank/DDBJ databases">
        <title>Arthrobacter sp. nov., isolated from raw cow's milk with high bacterial count.</title>
        <authorList>
            <person name="Hahne J."/>
            <person name="Isele D."/>
            <person name="Lipski A."/>
        </authorList>
    </citation>
    <scope>NUCLEOTIDE SEQUENCE [LARGE SCALE GENOMIC DNA]</scope>
    <source>
        <strain evidence="9 10">JZ R-35</strain>
    </source>
</reference>
<evidence type="ECO:0000256" key="8">
    <source>
        <dbReference type="RuleBase" id="RU003956"/>
    </source>
</evidence>
<dbReference type="SMART" id="SM00947">
    <property type="entry name" value="Pro_CA"/>
    <property type="match status" value="1"/>
</dbReference>
<dbReference type="AlphaFoldDB" id="A0A399JK89"/>
<feature type="binding site" evidence="7">
    <location>
        <position position="107"/>
    </location>
    <ligand>
        <name>Zn(2+)</name>
        <dbReference type="ChEBI" id="CHEBI:29105"/>
    </ligand>
</feature>
<dbReference type="GO" id="GO:0008270">
    <property type="term" value="F:zinc ion binding"/>
    <property type="evidence" value="ECO:0007669"/>
    <property type="project" value="UniProtKB-UniRule"/>
</dbReference>
<comment type="catalytic activity">
    <reaction evidence="6 8">
        <text>hydrogencarbonate + H(+) = CO2 + H2O</text>
        <dbReference type="Rhea" id="RHEA:10748"/>
        <dbReference type="ChEBI" id="CHEBI:15377"/>
        <dbReference type="ChEBI" id="CHEBI:15378"/>
        <dbReference type="ChEBI" id="CHEBI:16526"/>
        <dbReference type="ChEBI" id="CHEBI:17544"/>
        <dbReference type="EC" id="4.2.1.1"/>
    </reaction>
</comment>
<dbReference type="PANTHER" id="PTHR11002:SF79">
    <property type="entry name" value="CARBONIC ANHYDRASE 2"/>
    <property type="match status" value="1"/>
</dbReference>
<dbReference type="EMBL" id="QQXK01000007">
    <property type="protein sequence ID" value="RII42916.1"/>
    <property type="molecule type" value="Genomic_DNA"/>
</dbReference>
<dbReference type="RefSeq" id="WP_119424061.1">
    <property type="nucleotide sequence ID" value="NZ_QQXK01000007.1"/>
</dbReference>
<gene>
    <name evidence="9" type="ORF">DWB68_05090</name>
</gene>
<evidence type="ECO:0000313" key="10">
    <source>
        <dbReference type="Proteomes" id="UP000265419"/>
    </source>
</evidence>
<comment type="similarity">
    <text evidence="1 8">Belongs to the beta-class carbonic anhydrase family.</text>
</comment>
<comment type="function">
    <text evidence="5">Catalyzes the reversible hydration of carbon dioxide to form bicarbonate.</text>
</comment>
<feature type="binding site" evidence="7">
    <location>
        <position position="56"/>
    </location>
    <ligand>
        <name>Zn(2+)</name>
        <dbReference type="ChEBI" id="CHEBI:29105"/>
    </ligand>
</feature>
<keyword evidence="3 7" id="KW-0862">Zinc</keyword>
<dbReference type="Pfam" id="PF00484">
    <property type="entry name" value="Pro_CA"/>
    <property type="match status" value="1"/>
</dbReference>
<dbReference type="InterPro" id="IPR001765">
    <property type="entry name" value="Carbonic_anhydrase"/>
</dbReference>
<dbReference type="EC" id="4.2.1.1" evidence="2 8"/>
<name>A0A399JK89_9MICC</name>
<evidence type="ECO:0000256" key="6">
    <source>
        <dbReference type="ARBA" id="ARBA00048348"/>
    </source>
</evidence>
<dbReference type="SUPFAM" id="SSF53056">
    <property type="entry name" value="beta-carbonic anhydrase, cab"/>
    <property type="match status" value="1"/>
</dbReference>
<comment type="caution">
    <text evidence="9">The sequence shown here is derived from an EMBL/GenBank/DDBJ whole genome shotgun (WGS) entry which is preliminary data.</text>
</comment>
<dbReference type="Gene3D" id="3.40.1050.10">
    <property type="entry name" value="Carbonic anhydrase"/>
    <property type="match status" value="1"/>
</dbReference>
<evidence type="ECO:0000313" key="9">
    <source>
        <dbReference type="EMBL" id="RII42916.1"/>
    </source>
</evidence>
<evidence type="ECO:0000256" key="5">
    <source>
        <dbReference type="ARBA" id="ARBA00024993"/>
    </source>
</evidence>
<dbReference type="InterPro" id="IPR036874">
    <property type="entry name" value="Carbonic_anhydrase_sf"/>
</dbReference>
<keyword evidence="7" id="KW-0479">Metal-binding</keyword>
<evidence type="ECO:0000256" key="3">
    <source>
        <dbReference type="ARBA" id="ARBA00022833"/>
    </source>
</evidence>
<feature type="binding site" evidence="7">
    <location>
        <position position="54"/>
    </location>
    <ligand>
        <name>Zn(2+)</name>
        <dbReference type="ChEBI" id="CHEBI:29105"/>
    </ligand>
</feature>
<comment type="function">
    <text evidence="8">Reversible hydration of carbon dioxide.</text>
</comment>
<evidence type="ECO:0000256" key="2">
    <source>
        <dbReference type="ARBA" id="ARBA00012925"/>
    </source>
</evidence>
<sequence>MSETRTLSPDEALKTLLDGAERARAGRPERPRTSVDHRTVLAGGQHPIAAVLGCSDSRVPMEFAFDAGYGDLFAVRTAGHTLGETVVGSVEFAVAELEVPLVLVLGHTSCGAVTAADHTLSTGDTPGGSVASLVERILPSVIAARNAGHTSVDEAVSVHTARTVERLREASTVLAEAEEAGRLKIVGAVYDLATGAVHVVL</sequence>
<comment type="cofactor">
    <cofactor evidence="7">
        <name>Zn(2+)</name>
        <dbReference type="ChEBI" id="CHEBI:29105"/>
    </cofactor>
    <text evidence="7">Binds 1 zinc ion per subunit.</text>
</comment>
<keyword evidence="4 8" id="KW-0456">Lyase</keyword>
<proteinExistence type="inferred from homology"/>
<keyword evidence="10" id="KW-1185">Reference proteome</keyword>
<feature type="binding site" evidence="7">
    <location>
        <position position="110"/>
    </location>
    <ligand>
        <name>Zn(2+)</name>
        <dbReference type="ChEBI" id="CHEBI:29105"/>
    </ligand>
</feature>
<dbReference type="InterPro" id="IPR015892">
    <property type="entry name" value="Carbonic_anhydrase_CS"/>
</dbReference>
<dbReference type="GO" id="GO:0015976">
    <property type="term" value="P:carbon utilization"/>
    <property type="evidence" value="ECO:0007669"/>
    <property type="project" value="InterPro"/>
</dbReference>
<evidence type="ECO:0000256" key="1">
    <source>
        <dbReference type="ARBA" id="ARBA00006217"/>
    </source>
</evidence>
<evidence type="ECO:0000256" key="7">
    <source>
        <dbReference type="PIRSR" id="PIRSR601765-1"/>
    </source>
</evidence>
<accession>A0A399JK89</accession>
<protein>
    <recommendedName>
        <fullName evidence="2 8">Carbonic anhydrase</fullName>
        <ecNumber evidence="2 8">4.2.1.1</ecNumber>
    </recommendedName>
    <alternativeName>
        <fullName evidence="8">Carbonate dehydratase</fullName>
    </alternativeName>
</protein>
<dbReference type="PANTHER" id="PTHR11002">
    <property type="entry name" value="CARBONIC ANHYDRASE"/>
    <property type="match status" value="1"/>
</dbReference>
<organism evidence="9 10">
    <name type="scientific">Galactobacter valiniphilus</name>
    <dbReference type="NCBI Taxonomy" id="2676122"/>
    <lineage>
        <taxon>Bacteria</taxon>
        <taxon>Bacillati</taxon>
        <taxon>Actinomycetota</taxon>
        <taxon>Actinomycetes</taxon>
        <taxon>Micrococcales</taxon>
        <taxon>Micrococcaceae</taxon>
        <taxon>Galactobacter</taxon>
    </lineage>
</organism>
<dbReference type="CDD" id="cd03378">
    <property type="entry name" value="beta_CA_cladeC"/>
    <property type="match status" value="1"/>
</dbReference>